<dbReference type="InterPro" id="IPR036779">
    <property type="entry name" value="LysM_dom_sf"/>
</dbReference>
<dbReference type="PANTHER" id="PTHR33734:SF22">
    <property type="entry name" value="MEMBRANE-BOUND LYTIC MUREIN TRANSGLYCOSYLASE D"/>
    <property type="match status" value="1"/>
</dbReference>
<keyword evidence="3" id="KW-1185">Reference proteome</keyword>
<reference evidence="2 3" key="1">
    <citation type="submission" date="2020-03" db="EMBL/GenBank/DDBJ databases">
        <title>Genome Sequence of industrial isolate, B5A.</title>
        <authorList>
            <person name="Sharma S."/>
            <person name="Patil P.B."/>
            <person name="Korpole S."/>
        </authorList>
    </citation>
    <scope>NUCLEOTIDE SEQUENCE [LARGE SCALE GENOMIC DNA]</scope>
    <source>
        <strain evidence="2 3">PI-S10-B5A</strain>
    </source>
</reference>
<dbReference type="SUPFAM" id="SSF54106">
    <property type="entry name" value="LysM domain"/>
    <property type="match status" value="2"/>
</dbReference>
<proteinExistence type="predicted"/>
<dbReference type="SMART" id="SM00257">
    <property type="entry name" value="LysM"/>
    <property type="match status" value="2"/>
</dbReference>
<dbReference type="CDD" id="cd00118">
    <property type="entry name" value="LysM"/>
    <property type="match status" value="2"/>
</dbReference>
<organism evidence="2 3">
    <name type="scientific">Lacrimispora defluvii</name>
    <dbReference type="NCBI Taxonomy" id="2719233"/>
    <lineage>
        <taxon>Bacteria</taxon>
        <taxon>Bacillati</taxon>
        <taxon>Bacillota</taxon>
        <taxon>Clostridia</taxon>
        <taxon>Lachnospirales</taxon>
        <taxon>Lachnospiraceae</taxon>
        <taxon>Lacrimispora</taxon>
    </lineage>
</organism>
<dbReference type="PROSITE" id="PS51782">
    <property type="entry name" value="LYSM"/>
    <property type="match status" value="2"/>
</dbReference>
<dbReference type="Pfam" id="PF01476">
    <property type="entry name" value="LysM"/>
    <property type="match status" value="2"/>
</dbReference>
<feature type="domain" description="LysM" evidence="1">
    <location>
        <begin position="103"/>
        <end position="147"/>
    </location>
</feature>
<name>A0ABX1VL99_9FIRM</name>
<feature type="domain" description="LysM" evidence="1">
    <location>
        <begin position="23"/>
        <end position="67"/>
    </location>
</feature>
<gene>
    <name evidence="2" type="ORF">G9470_02970</name>
</gene>
<sequence length="357" mass="40577">MSTNPLRSEAVSGNPTRCPVGLRAYTIKKGDTLWLLAKKYCTNVQAIMALNPGIKPGNLMVGQVIWIPAGFKFRNLPPWAQSMDNTIQQRTETEYPICPQGTRSYTIEAGDTLWLLSQRYNTTVEAIMAANPGINPTNLFVGQVICIPRNRPQPIPQPIPRPIPQPSPEPQLPTYMWVSKAEQNLGNYLRFLWLQQVYWLRMANQSELWNLSDAEYVMNRLMENPQDFQMALKTFYGDENAKRFADLLTNHLTMVTNYIMAIRDGSAQAAADAENQINNNAVQIISFLTSINPNWAAADLQRMFSEFMNLTKEEIDATMSQNFEDSINIFADIERGALEMADMMTKGTVNQFPQYFR</sequence>
<dbReference type="PANTHER" id="PTHR33734">
    <property type="entry name" value="LYSM DOMAIN-CONTAINING GPI-ANCHORED PROTEIN 2"/>
    <property type="match status" value="1"/>
</dbReference>
<evidence type="ECO:0000259" key="1">
    <source>
        <dbReference type="PROSITE" id="PS51782"/>
    </source>
</evidence>
<dbReference type="Proteomes" id="UP000539052">
    <property type="component" value="Unassembled WGS sequence"/>
</dbReference>
<accession>A0ABX1VL99</accession>
<dbReference type="EMBL" id="JAAOXG010000003">
    <property type="protein sequence ID" value="NNJ28764.1"/>
    <property type="molecule type" value="Genomic_DNA"/>
</dbReference>
<dbReference type="Gene3D" id="3.10.350.10">
    <property type="entry name" value="LysM domain"/>
    <property type="match status" value="2"/>
</dbReference>
<comment type="caution">
    <text evidence="2">The sequence shown here is derived from an EMBL/GenBank/DDBJ whole genome shotgun (WGS) entry which is preliminary data.</text>
</comment>
<evidence type="ECO:0000313" key="3">
    <source>
        <dbReference type="Proteomes" id="UP000539052"/>
    </source>
</evidence>
<dbReference type="InterPro" id="IPR018392">
    <property type="entry name" value="LysM"/>
</dbReference>
<protein>
    <submittedName>
        <fullName evidence="2">LysM peptidoglycan-binding domain-containing protein</fullName>
    </submittedName>
</protein>
<evidence type="ECO:0000313" key="2">
    <source>
        <dbReference type="EMBL" id="NNJ28764.1"/>
    </source>
</evidence>